<evidence type="ECO:0000256" key="8">
    <source>
        <dbReference type="ARBA" id="ARBA00062701"/>
    </source>
</evidence>
<proteinExistence type="predicted"/>
<comment type="function">
    <text evidence="7">Binds DNA as a heterodimer with MAX and represses transcription. Binds to the canonical E box sequence 5'-CACGTG-3' and, with higher affinity, to 5'-CACGCG-3'.</text>
</comment>
<feature type="region of interest" description="Disordered" evidence="12">
    <location>
        <begin position="530"/>
        <end position="571"/>
    </location>
</feature>
<feature type="compositionally biased region" description="Low complexity" evidence="12">
    <location>
        <begin position="358"/>
        <end position="370"/>
    </location>
</feature>
<keyword evidence="6" id="KW-0539">Nucleus</keyword>
<feature type="compositionally biased region" description="Low complexity" evidence="12">
    <location>
        <begin position="118"/>
        <end position="127"/>
    </location>
</feature>
<dbReference type="GO" id="GO:0003700">
    <property type="term" value="F:DNA-binding transcription factor activity"/>
    <property type="evidence" value="ECO:0007669"/>
    <property type="project" value="UniProtKB-ARBA"/>
</dbReference>
<evidence type="ECO:0000256" key="12">
    <source>
        <dbReference type="SAM" id="MobiDB-lite"/>
    </source>
</evidence>
<dbReference type="PANTHER" id="PTHR11969:SF97">
    <property type="entry name" value="MAX-BINDING PROTEIN MNT ISOFORM X1"/>
    <property type="match status" value="1"/>
</dbReference>
<comment type="subcellular location">
    <subcellularLocation>
        <location evidence="1">Nucleus</location>
    </subcellularLocation>
</comment>
<dbReference type="CDD" id="cd11402">
    <property type="entry name" value="bHLHzip_Mnt"/>
    <property type="match status" value="1"/>
</dbReference>
<dbReference type="PANTHER" id="PTHR11969">
    <property type="entry name" value="MAX DIMERIZATION, MAD"/>
    <property type="match status" value="1"/>
</dbReference>
<organism evidence="14 15">
    <name type="scientific">Coilia grayii</name>
    <name type="common">Gray's grenadier anchovy</name>
    <dbReference type="NCBI Taxonomy" id="363190"/>
    <lineage>
        <taxon>Eukaryota</taxon>
        <taxon>Metazoa</taxon>
        <taxon>Chordata</taxon>
        <taxon>Craniata</taxon>
        <taxon>Vertebrata</taxon>
        <taxon>Euteleostomi</taxon>
        <taxon>Actinopterygii</taxon>
        <taxon>Neopterygii</taxon>
        <taxon>Teleostei</taxon>
        <taxon>Clupei</taxon>
        <taxon>Clupeiformes</taxon>
        <taxon>Clupeoidei</taxon>
        <taxon>Engraulidae</taxon>
        <taxon>Coilinae</taxon>
        <taxon>Coilia</taxon>
    </lineage>
</organism>
<evidence type="ECO:0000256" key="4">
    <source>
        <dbReference type="ARBA" id="ARBA00023125"/>
    </source>
</evidence>
<evidence type="ECO:0000256" key="7">
    <source>
        <dbReference type="ARBA" id="ARBA00057176"/>
    </source>
</evidence>
<keyword evidence="15" id="KW-1185">Reference proteome</keyword>
<name>A0ABD1KAI2_9TELE</name>
<evidence type="ECO:0000256" key="11">
    <source>
        <dbReference type="SAM" id="Coils"/>
    </source>
</evidence>
<dbReference type="Gene3D" id="4.10.280.10">
    <property type="entry name" value="Helix-loop-helix DNA-binding domain"/>
    <property type="match status" value="1"/>
</dbReference>
<dbReference type="GO" id="GO:0005634">
    <property type="term" value="C:nucleus"/>
    <property type="evidence" value="ECO:0007669"/>
    <property type="project" value="UniProtKB-SubCell"/>
</dbReference>
<dbReference type="EMBL" id="JBHFQA010000007">
    <property type="protein sequence ID" value="KAL2096125.1"/>
    <property type="molecule type" value="Genomic_DNA"/>
</dbReference>
<dbReference type="Pfam" id="PF00010">
    <property type="entry name" value="HLH"/>
    <property type="match status" value="1"/>
</dbReference>
<feature type="compositionally biased region" description="Low complexity" evidence="12">
    <location>
        <begin position="531"/>
        <end position="556"/>
    </location>
</feature>
<feature type="compositionally biased region" description="Basic and acidic residues" evidence="12">
    <location>
        <begin position="22"/>
        <end position="47"/>
    </location>
</feature>
<dbReference type="SUPFAM" id="SSF47459">
    <property type="entry name" value="HLH, helix-loop-helix DNA-binding domain"/>
    <property type="match status" value="1"/>
</dbReference>
<dbReference type="GO" id="GO:0003677">
    <property type="term" value="F:DNA binding"/>
    <property type="evidence" value="ECO:0007669"/>
    <property type="project" value="UniProtKB-KW"/>
</dbReference>
<feature type="region of interest" description="Disordered" evidence="12">
    <location>
        <begin position="356"/>
        <end position="406"/>
    </location>
</feature>
<dbReference type="AlphaFoldDB" id="A0ABD1KAI2"/>
<evidence type="ECO:0000256" key="5">
    <source>
        <dbReference type="ARBA" id="ARBA00023163"/>
    </source>
</evidence>
<evidence type="ECO:0000259" key="13">
    <source>
        <dbReference type="PROSITE" id="PS50888"/>
    </source>
</evidence>
<dbReference type="Proteomes" id="UP001591681">
    <property type="component" value="Unassembled WGS sequence"/>
</dbReference>
<feature type="region of interest" description="Disordered" evidence="12">
    <location>
        <begin position="110"/>
        <end position="144"/>
    </location>
</feature>
<dbReference type="InterPro" id="IPR011598">
    <property type="entry name" value="bHLH_dom"/>
</dbReference>
<dbReference type="SMART" id="SM00353">
    <property type="entry name" value="HLH"/>
    <property type="match status" value="1"/>
</dbReference>
<protein>
    <recommendedName>
        <fullName evidence="9">Max-binding protein MNT</fullName>
    </recommendedName>
    <alternativeName>
        <fullName evidence="10">Myc antagonist MNT</fullName>
    </alternativeName>
</protein>
<feature type="compositionally biased region" description="Basic residues" evidence="12">
    <location>
        <begin position="56"/>
        <end position="69"/>
    </location>
</feature>
<feature type="region of interest" description="Disordered" evidence="12">
    <location>
        <begin position="182"/>
        <end position="241"/>
    </location>
</feature>
<gene>
    <name evidence="14" type="ORF">ACEWY4_008273</name>
</gene>
<keyword evidence="11" id="KW-0175">Coiled coil</keyword>
<feature type="compositionally biased region" description="Basic and acidic residues" evidence="12">
    <location>
        <begin position="214"/>
        <end position="225"/>
    </location>
</feature>
<evidence type="ECO:0000256" key="6">
    <source>
        <dbReference type="ARBA" id="ARBA00023242"/>
    </source>
</evidence>
<evidence type="ECO:0000256" key="10">
    <source>
        <dbReference type="ARBA" id="ARBA00083368"/>
    </source>
</evidence>
<evidence type="ECO:0000256" key="1">
    <source>
        <dbReference type="ARBA" id="ARBA00004123"/>
    </source>
</evidence>
<keyword evidence="2" id="KW-0678">Repressor</keyword>
<feature type="coiled-coil region" evidence="11">
    <location>
        <begin position="279"/>
        <end position="320"/>
    </location>
</feature>
<reference evidence="14 15" key="1">
    <citation type="submission" date="2024-09" db="EMBL/GenBank/DDBJ databases">
        <title>A chromosome-level genome assembly of Gray's grenadier anchovy, Coilia grayii.</title>
        <authorList>
            <person name="Fu Z."/>
        </authorList>
    </citation>
    <scope>NUCLEOTIDE SEQUENCE [LARGE SCALE GENOMIC DNA]</scope>
    <source>
        <strain evidence="14">G4</strain>
        <tissue evidence="14">Muscle</tissue>
    </source>
</reference>
<dbReference type="FunFam" id="4.10.280.10:FF:000034">
    <property type="entry name" value="MAX network transcriptional repressor"/>
    <property type="match status" value="1"/>
</dbReference>
<feature type="domain" description="BHLH" evidence="13">
    <location>
        <begin position="231"/>
        <end position="282"/>
    </location>
</feature>
<evidence type="ECO:0000313" key="15">
    <source>
        <dbReference type="Proteomes" id="UP001591681"/>
    </source>
</evidence>
<keyword evidence="5" id="KW-0804">Transcription</keyword>
<evidence type="ECO:0000256" key="3">
    <source>
        <dbReference type="ARBA" id="ARBA00023015"/>
    </source>
</evidence>
<feature type="compositionally biased region" description="Low complexity" evidence="12">
    <location>
        <begin position="203"/>
        <end position="213"/>
    </location>
</feature>
<comment type="caution">
    <text evidence="14">The sequence shown here is derived from an EMBL/GenBank/DDBJ whole genome shotgun (WGS) entry which is preliminary data.</text>
</comment>
<keyword evidence="4" id="KW-0238">DNA-binding</keyword>
<sequence length="674" mass="72155">MSIETLLEAAKFLELQAQQQQKTREENELRERLRQEQEAEQRKRKETVTAVQATRVNHHQQHQQQHHHVTWVEEPSSLERRLAPLPPQPPPPPLPITVIPIPVVPSAPAPTAFPPAPSTARSPPTTTVYHPQGSPSKDVRSPTGQHVLISQQPEPEPISLTQTLTAGAKQQQPVAHLLQPYPGTILTGSQHALPPQPGPQPPQTQSSPVSRSSPPDDSRNADGKKRPGGAGTREVHNKLEKNRRAHLKECFETLKKNIPNVDEKKASNLSVLRSALRYIQTLKRKEKEFEHEMERLAREKIATQQRLAELKNELSQWMDVLEIDRLLRQTVQPEDDQASTSTASEGEDNIDEDIEDQSASAAAAAASPKVPQAPPPEPRKPLSVPAKAPLLNNNHHHNHHQPPTPTIQHKLSAQLALTVPHAVSVSAPVPVPVQVQAAPPVSAPAPTTIPGPGTALSPVTSSPLQAPTLVAPQALLTAHAHIVTAPATNSNGGVTNGLVQPTTVIAHAAPATHASVIQATVNHIIQPAGKQLAQTQPQPTQALQQQQPPVHTPHTTLAHLAPSPTAAPQPIGHITVHPVAHLSQHHHLPAIYPQPVATVTQPAVVGHIAHTLSHAQVNGASPGQAGKAPAAGATATAMGTQVVAHHPQLMGQTVLNPVTMVTMPSFPVSTLKLA</sequence>
<evidence type="ECO:0000313" key="14">
    <source>
        <dbReference type="EMBL" id="KAL2096125.1"/>
    </source>
</evidence>
<evidence type="ECO:0000256" key="9">
    <source>
        <dbReference type="ARBA" id="ARBA00070444"/>
    </source>
</evidence>
<feature type="region of interest" description="Disordered" evidence="12">
    <location>
        <begin position="17"/>
        <end position="91"/>
    </location>
</feature>
<evidence type="ECO:0000256" key="2">
    <source>
        <dbReference type="ARBA" id="ARBA00022491"/>
    </source>
</evidence>
<accession>A0ABD1KAI2</accession>
<dbReference type="PROSITE" id="PS50888">
    <property type="entry name" value="BHLH"/>
    <property type="match status" value="1"/>
</dbReference>
<keyword evidence="3" id="KW-0805">Transcription regulation</keyword>
<dbReference type="InterPro" id="IPR036638">
    <property type="entry name" value="HLH_DNA-bd_sf"/>
</dbReference>
<comment type="subunit">
    <text evidence="8">Efficient DNA binding requires dimerization with another bHLH protein. Binds DNA as a homodimer or a heterodimer with MAX.</text>
</comment>